<dbReference type="Proteomes" id="UP000886667">
    <property type="component" value="Unassembled WGS sequence"/>
</dbReference>
<organism evidence="6 7">
    <name type="scientific">Candidatus Thiodiazotropha taylori</name>
    <dbReference type="NCBI Taxonomy" id="2792791"/>
    <lineage>
        <taxon>Bacteria</taxon>
        <taxon>Pseudomonadati</taxon>
        <taxon>Pseudomonadota</taxon>
        <taxon>Gammaproteobacteria</taxon>
        <taxon>Chromatiales</taxon>
        <taxon>Sedimenticolaceae</taxon>
        <taxon>Candidatus Thiodiazotropha</taxon>
    </lineage>
</organism>
<feature type="transmembrane region" description="Helical" evidence="5">
    <location>
        <begin position="23"/>
        <end position="43"/>
    </location>
</feature>
<comment type="caution">
    <text evidence="6">The sequence shown here is derived from an EMBL/GenBank/DDBJ whole genome shotgun (WGS) entry which is preliminary data.</text>
</comment>
<feature type="transmembrane region" description="Helical" evidence="5">
    <location>
        <begin position="90"/>
        <end position="113"/>
    </location>
</feature>
<proteinExistence type="predicted"/>
<dbReference type="EMBL" id="JAEPCM010000702">
    <property type="protein sequence ID" value="MCG7948446.1"/>
    <property type="molecule type" value="Genomic_DNA"/>
</dbReference>
<dbReference type="Pfam" id="PF09685">
    <property type="entry name" value="MamF_MmsF"/>
    <property type="match status" value="1"/>
</dbReference>
<evidence type="ECO:0000313" key="7">
    <source>
        <dbReference type="Proteomes" id="UP000886667"/>
    </source>
</evidence>
<dbReference type="AlphaFoldDB" id="A0A9E4N6N3"/>
<comment type="subcellular location">
    <subcellularLocation>
        <location evidence="1">Membrane</location>
        <topology evidence="1">Multi-pass membrane protein</topology>
    </subcellularLocation>
</comment>
<name>A0A9E4N6N3_9GAMM</name>
<keyword evidence="2 5" id="KW-0812">Transmembrane</keyword>
<keyword evidence="3 5" id="KW-1133">Transmembrane helix</keyword>
<evidence type="ECO:0000256" key="1">
    <source>
        <dbReference type="ARBA" id="ARBA00004141"/>
    </source>
</evidence>
<evidence type="ECO:0000256" key="5">
    <source>
        <dbReference type="SAM" id="Phobius"/>
    </source>
</evidence>
<dbReference type="InterPro" id="IPR019109">
    <property type="entry name" value="MamF_MmsF"/>
</dbReference>
<evidence type="ECO:0008006" key="8">
    <source>
        <dbReference type="Google" id="ProtNLM"/>
    </source>
</evidence>
<evidence type="ECO:0000256" key="3">
    <source>
        <dbReference type="ARBA" id="ARBA00022989"/>
    </source>
</evidence>
<protein>
    <recommendedName>
        <fullName evidence="8">DUF4870 domain-containing protein</fullName>
    </recommendedName>
</protein>
<sequence>MAEPDRQPEVVEGKTLAVISEGLYLLNLLFPLLPLLALTWLWLRHRGSATGLLFNHLRQAFIGAVIASMLFTAANLLIIILGGYRSLHALIIFELYYIICVPLLLIPGLLGLIKAMAGQSYRFPLIGRLDV</sequence>
<gene>
    <name evidence="6" type="ORF">JAZ07_19060</name>
</gene>
<evidence type="ECO:0000256" key="2">
    <source>
        <dbReference type="ARBA" id="ARBA00022692"/>
    </source>
</evidence>
<reference evidence="6" key="1">
    <citation type="journal article" date="2021" name="Proc. Natl. Acad. Sci. U.S.A.">
        <title>Global biogeography of chemosynthetic symbionts reveals both localized and globally distributed symbiont groups. .</title>
        <authorList>
            <person name="Osvatic J.T."/>
            <person name="Wilkins L.G.E."/>
            <person name="Leibrecht L."/>
            <person name="Leray M."/>
            <person name="Zauner S."/>
            <person name="Polzin J."/>
            <person name="Camacho Y."/>
            <person name="Gros O."/>
            <person name="van Gils J.A."/>
            <person name="Eisen J.A."/>
            <person name="Petersen J.M."/>
            <person name="Yuen B."/>
        </authorList>
    </citation>
    <scope>NUCLEOTIDE SEQUENCE</scope>
    <source>
        <strain evidence="6">MAGclacostrist064TRANS</strain>
    </source>
</reference>
<evidence type="ECO:0000256" key="4">
    <source>
        <dbReference type="ARBA" id="ARBA00023136"/>
    </source>
</evidence>
<accession>A0A9E4N6N3</accession>
<keyword evidence="4 5" id="KW-0472">Membrane</keyword>
<feature type="transmembrane region" description="Helical" evidence="5">
    <location>
        <begin position="64"/>
        <end position="84"/>
    </location>
</feature>
<evidence type="ECO:0000313" key="6">
    <source>
        <dbReference type="EMBL" id="MCG7948446.1"/>
    </source>
</evidence>